<reference evidence="4" key="1">
    <citation type="submission" date="2022-12" db="EMBL/GenBank/DDBJ databases">
        <authorList>
            <person name="Mo P."/>
        </authorList>
    </citation>
    <scope>NUCLEOTIDE SEQUENCE [LARGE SCALE GENOMIC DNA]</scope>
    <source>
        <strain evidence="4">HUAS 3-15</strain>
    </source>
</reference>
<feature type="signal peptide" evidence="2">
    <location>
        <begin position="1"/>
        <end position="20"/>
    </location>
</feature>
<proteinExistence type="predicted"/>
<organism evidence="3 4">
    <name type="scientific">Kitasatospora cathayae</name>
    <dbReference type="NCBI Taxonomy" id="3004092"/>
    <lineage>
        <taxon>Bacteria</taxon>
        <taxon>Bacillati</taxon>
        <taxon>Actinomycetota</taxon>
        <taxon>Actinomycetes</taxon>
        <taxon>Kitasatosporales</taxon>
        <taxon>Streptomycetaceae</taxon>
        <taxon>Kitasatospora</taxon>
    </lineage>
</organism>
<keyword evidence="4" id="KW-1185">Reference proteome</keyword>
<name>A0ABY7Q7A0_9ACTN</name>
<dbReference type="EMBL" id="CP115450">
    <property type="protein sequence ID" value="WBP88550.1"/>
    <property type="molecule type" value="Genomic_DNA"/>
</dbReference>
<keyword evidence="2" id="KW-0732">Signal</keyword>
<evidence type="ECO:0000313" key="3">
    <source>
        <dbReference type="EMBL" id="WBP88550.1"/>
    </source>
</evidence>
<evidence type="ECO:0000313" key="4">
    <source>
        <dbReference type="Proteomes" id="UP001212821"/>
    </source>
</evidence>
<feature type="region of interest" description="Disordered" evidence="1">
    <location>
        <begin position="55"/>
        <end position="77"/>
    </location>
</feature>
<accession>A0ABY7Q7A0</accession>
<protein>
    <recommendedName>
        <fullName evidence="5">Lipoprotein</fullName>
    </recommendedName>
</protein>
<feature type="chain" id="PRO_5045386984" description="Lipoprotein" evidence="2">
    <location>
        <begin position="21"/>
        <end position="191"/>
    </location>
</feature>
<dbReference type="PROSITE" id="PS51257">
    <property type="entry name" value="PROKAR_LIPOPROTEIN"/>
    <property type="match status" value="1"/>
</dbReference>
<evidence type="ECO:0000256" key="1">
    <source>
        <dbReference type="SAM" id="MobiDB-lite"/>
    </source>
</evidence>
<gene>
    <name evidence="3" type="ORF">O1G21_23690</name>
</gene>
<evidence type="ECO:0000256" key="2">
    <source>
        <dbReference type="SAM" id="SignalP"/>
    </source>
</evidence>
<evidence type="ECO:0008006" key="5">
    <source>
        <dbReference type="Google" id="ProtNLM"/>
    </source>
</evidence>
<sequence length="191" mass="19538">MTTKLLAAAAAGLLSLGLLTACGPSDSSPDPAVSSAAPAAPASSAATAAAPVASNAPAADPSCNPASQGAHRLKPVPNHKVIYPDKHRDHSTLQAQDAKFVCDATGGHYEGTGPVKSYTLSKDIQVYLSAGPGSEDVDGGKGYDGTANSFDLLMLRVYDCMGGAKFCAKYNAWEIGQDADGKINYLKQINP</sequence>
<dbReference type="RefSeq" id="WP_270146605.1">
    <property type="nucleotide sequence ID" value="NZ_CP115450.1"/>
</dbReference>
<dbReference type="Proteomes" id="UP001212821">
    <property type="component" value="Chromosome"/>
</dbReference>